<dbReference type="InterPro" id="IPR020846">
    <property type="entry name" value="MFS_dom"/>
</dbReference>
<evidence type="ECO:0000256" key="3">
    <source>
        <dbReference type="ARBA" id="ARBA00022448"/>
    </source>
</evidence>
<dbReference type="PANTHER" id="PTHR48020:SF24">
    <property type="entry name" value="INOSITOL TRANSPORTER 4"/>
    <property type="match status" value="1"/>
</dbReference>
<comment type="similarity">
    <text evidence="2">Belongs to the major facilitator superfamily. Sugar transporter (TC 2.A.1.1) family.</text>
</comment>
<organism evidence="9 10">
    <name type="scientific">Aquilegia coerulea</name>
    <name type="common">Rocky mountain columbine</name>
    <dbReference type="NCBI Taxonomy" id="218851"/>
    <lineage>
        <taxon>Eukaryota</taxon>
        <taxon>Viridiplantae</taxon>
        <taxon>Streptophyta</taxon>
        <taxon>Embryophyta</taxon>
        <taxon>Tracheophyta</taxon>
        <taxon>Spermatophyta</taxon>
        <taxon>Magnoliopsida</taxon>
        <taxon>Ranunculales</taxon>
        <taxon>Ranunculaceae</taxon>
        <taxon>Thalictroideae</taxon>
        <taxon>Aquilegia</taxon>
    </lineage>
</organism>
<name>A0A2G5ETR3_AQUCA</name>
<dbReference type="PROSITE" id="PS50850">
    <property type="entry name" value="MFS"/>
    <property type="match status" value="1"/>
</dbReference>
<dbReference type="OrthoDB" id="6339427at2759"/>
<evidence type="ECO:0000256" key="2">
    <source>
        <dbReference type="ARBA" id="ARBA00010992"/>
    </source>
</evidence>
<dbReference type="PROSITE" id="PS00216">
    <property type="entry name" value="SUGAR_TRANSPORT_1"/>
    <property type="match status" value="1"/>
</dbReference>
<protein>
    <recommendedName>
        <fullName evidence="8">Major facilitator superfamily (MFS) profile domain-containing protein</fullName>
    </recommendedName>
</protein>
<feature type="transmembrane region" description="Helical" evidence="7">
    <location>
        <begin position="154"/>
        <end position="174"/>
    </location>
</feature>
<feature type="domain" description="Major facilitator superfamily (MFS) profile" evidence="8">
    <location>
        <begin position="1"/>
        <end position="373"/>
    </location>
</feature>
<feature type="transmembrane region" description="Helical" evidence="7">
    <location>
        <begin position="283"/>
        <end position="306"/>
    </location>
</feature>
<evidence type="ECO:0000256" key="4">
    <source>
        <dbReference type="ARBA" id="ARBA00022692"/>
    </source>
</evidence>
<feature type="transmembrane region" description="Helical" evidence="7">
    <location>
        <begin position="318"/>
        <end position="338"/>
    </location>
</feature>
<dbReference type="InterPro" id="IPR050814">
    <property type="entry name" value="Myo-inositol_Transporter"/>
</dbReference>
<keyword evidence="6 7" id="KW-0472">Membrane</keyword>
<dbReference type="InterPro" id="IPR005829">
    <property type="entry name" value="Sugar_transporter_CS"/>
</dbReference>
<dbReference type="SUPFAM" id="SSF103473">
    <property type="entry name" value="MFS general substrate transporter"/>
    <property type="match status" value="1"/>
</dbReference>
<evidence type="ECO:0000256" key="6">
    <source>
        <dbReference type="ARBA" id="ARBA00023136"/>
    </source>
</evidence>
<evidence type="ECO:0000256" key="5">
    <source>
        <dbReference type="ARBA" id="ARBA00022989"/>
    </source>
</evidence>
<dbReference type="InterPro" id="IPR005828">
    <property type="entry name" value="MFS_sugar_transport-like"/>
</dbReference>
<comment type="subcellular location">
    <subcellularLocation>
        <location evidence="1">Membrane</location>
        <topology evidence="1">Multi-pass membrane protein</topology>
    </subcellularLocation>
</comment>
<evidence type="ECO:0000259" key="8">
    <source>
        <dbReference type="PROSITE" id="PS50850"/>
    </source>
</evidence>
<dbReference type="AlphaFoldDB" id="A0A2G5ETR3"/>
<dbReference type="Pfam" id="PF00083">
    <property type="entry name" value="Sugar_tr"/>
    <property type="match status" value="2"/>
</dbReference>
<dbReference type="GO" id="GO:0016020">
    <property type="term" value="C:membrane"/>
    <property type="evidence" value="ECO:0007669"/>
    <property type="project" value="UniProtKB-SubCell"/>
</dbReference>
<dbReference type="InParanoid" id="A0A2G5ETR3"/>
<dbReference type="PANTHER" id="PTHR48020">
    <property type="entry name" value="PROTON MYO-INOSITOL COTRANSPORTER"/>
    <property type="match status" value="1"/>
</dbReference>
<evidence type="ECO:0000313" key="9">
    <source>
        <dbReference type="EMBL" id="PIA59129.1"/>
    </source>
</evidence>
<keyword evidence="5 7" id="KW-1133">Transmembrane helix</keyword>
<dbReference type="GO" id="GO:0005366">
    <property type="term" value="F:myo-inositol:proton symporter activity"/>
    <property type="evidence" value="ECO:0007669"/>
    <property type="project" value="TreeGrafter"/>
</dbReference>
<gene>
    <name evidence="9" type="ORF">AQUCO_00400172v1</name>
</gene>
<feature type="transmembrane region" description="Helical" evidence="7">
    <location>
        <begin position="180"/>
        <end position="199"/>
    </location>
</feature>
<dbReference type="EMBL" id="KZ305021">
    <property type="protein sequence ID" value="PIA59129.1"/>
    <property type="molecule type" value="Genomic_DNA"/>
</dbReference>
<keyword evidence="3" id="KW-0813">Transport</keyword>
<feature type="transmembrane region" description="Helical" evidence="7">
    <location>
        <begin position="115"/>
        <end position="134"/>
    </location>
</feature>
<sequence length="412" mass="46012">MCVAGGQLLAYLISIAFSKVPGTWRWMLALEGVLAVIHHHLIESVPESPKLLYRMDREKAITILKFLYPSEAEDEIHALKSSVDSLDHRKDEMFHVEKDSILEAARNDTAFGRGMISGIGCLLAQQLVGINMVIHYSPKLLQMAGYNTTKRSNYLIIPGLSALGYLVSILFVDVWGRRKLLLISIIGIVVSLWMLSCAFNDATMNSGSIDMVESYFGNSSYTTSEPPISWNADYKGSTSFAGANMKVGIHIGRIKQNNQSSFHMEALRGSYNERSSNYNSGFLAFYGFQLYILFYSLGMGIVPWIINSEIYAYRFRFVGTQLALFASLVSNLFTSLLLSFISEALGSSNTFLLFCLVSCVVGLFIFLFVPETKGLRMEDITSMLSETEAYHSSEVCKDDDCCMESTFEELDV</sequence>
<dbReference type="InterPro" id="IPR036259">
    <property type="entry name" value="MFS_trans_sf"/>
</dbReference>
<reference evidence="9 10" key="1">
    <citation type="submission" date="2017-09" db="EMBL/GenBank/DDBJ databases">
        <title>WGS assembly of Aquilegia coerulea Goldsmith.</title>
        <authorList>
            <person name="Hodges S."/>
            <person name="Kramer E."/>
            <person name="Nordborg M."/>
            <person name="Tomkins J."/>
            <person name="Borevitz J."/>
            <person name="Derieg N."/>
            <person name="Yan J."/>
            <person name="Mihaltcheva S."/>
            <person name="Hayes R.D."/>
            <person name="Rokhsar D."/>
        </authorList>
    </citation>
    <scope>NUCLEOTIDE SEQUENCE [LARGE SCALE GENOMIC DNA]</scope>
    <source>
        <strain evidence="10">cv. Goldsmith</strain>
    </source>
</reference>
<evidence type="ECO:0000256" key="1">
    <source>
        <dbReference type="ARBA" id="ARBA00004141"/>
    </source>
</evidence>
<evidence type="ECO:0000256" key="7">
    <source>
        <dbReference type="SAM" id="Phobius"/>
    </source>
</evidence>
<dbReference type="Gene3D" id="1.20.1250.20">
    <property type="entry name" value="MFS general substrate transporter like domains"/>
    <property type="match status" value="2"/>
</dbReference>
<feature type="transmembrane region" description="Helical" evidence="7">
    <location>
        <begin position="350"/>
        <end position="369"/>
    </location>
</feature>
<evidence type="ECO:0000313" key="10">
    <source>
        <dbReference type="Proteomes" id="UP000230069"/>
    </source>
</evidence>
<accession>A0A2G5ETR3</accession>
<keyword evidence="4 7" id="KW-0812">Transmembrane</keyword>
<dbReference type="Proteomes" id="UP000230069">
    <property type="component" value="Unassembled WGS sequence"/>
</dbReference>
<proteinExistence type="inferred from homology"/>
<keyword evidence="10" id="KW-1185">Reference proteome</keyword>
<dbReference type="STRING" id="218851.A0A2G5ETR3"/>